<evidence type="ECO:0000256" key="1">
    <source>
        <dbReference type="SAM" id="MobiDB-lite"/>
    </source>
</evidence>
<evidence type="ECO:0000313" key="2">
    <source>
        <dbReference type="EMBL" id="TKR25961.1"/>
    </source>
</evidence>
<dbReference type="OrthoDB" id="239338at2157"/>
<dbReference type="Proteomes" id="UP000308037">
    <property type="component" value="Unassembled WGS sequence"/>
</dbReference>
<dbReference type="RefSeq" id="WP_137275863.1">
    <property type="nucleotide sequence ID" value="NZ_QKNX01000002.1"/>
</dbReference>
<evidence type="ECO:0008006" key="4">
    <source>
        <dbReference type="Google" id="ProtNLM"/>
    </source>
</evidence>
<reference evidence="2 3" key="1">
    <citation type="submission" date="2019-04" db="EMBL/GenBank/DDBJ databases">
        <title>Natronomonas sp. F20-122 a newhaloarchaeon isolated from a saline saltern of Isla Bacuta, Huelva, Spain.</title>
        <authorList>
            <person name="Duran-Viseras A."/>
            <person name="Sanchez-Porro C."/>
            <person name="Ventosa A."/>
        </authorList>
    </citation>
    <scope>NUCLEOTIDE SEQUENCE [LARGE SCALE GENOMIC DNA]</scope>
    <source>
        <strain evidence="2 3">F20-122</strain>
    </source>
</reference>
<dbReference type="AlphaFoldDB" id="A0A4U5JCE3"/>
<accession>A0A4U5JCE3</accession>
<evidence type="ECO:0000313" key="3">
    <source>
        <dbReference type="Proteomes" id="UP000308037"/>
    </source>
</evidence>
<organism evidence="2 3">
    <name type="scientific">Natronomonas salsuginis</name>
    <dbReference type="NCBI Taxonomy" id="2217661"/>
    <lineage>
        <taxon>Archaea</taxon>
        <taxon>Methanobacteriati</taxon>
        <taxon>Methanobacteriota</taxon>
        <taxon>Stenosarchaea group</taxon>
        <taxon>Halobacteria</taxon>
        <taxon>Halobacteriales</taxon>
        <taxon>Natronomonadaceae</taxon>
        <taxon>Natronomonas</taxon>
    </lineage>
</organism>
<gene>
    <name evidence="2" type="ORF">DM868_05555</name>
</gene>
<proteinExistence type="predicted"/>
<dbReference type="EMBL" id="QKNX01000002">
    <property type="protein sequence ID" value="TKR25961.1"/>
    <property type="molecule type" value="Genomic_DNA"/>
</dbReference>
<protein>
    <recommendedName>
        <fullName evidence="4">DUF4350 domain-containing protein</fullName>
    </recommendedName>
</protein>
<keyword evidence="3" id="KW-1185">Reference proteome</keyword>
<name>A0A4U5JCE3_9EURY</name>
<feature type="region of interest" description="Disordered" evidence="1">
    <location>
        <begin position="303"/>
        <end position="348"/>
    </location>
</feature>
<comment type="caution">
    <text evidence="2">The sequence shown here is derived from an EMBL/GenBank/DDBJ whole genome shotgun (WGS) entry which is preliminary data.</text>
</comment>
<sequence>MPEGRGKRLGVFVGALALVVVGAAVAGFVVADTPPERSDATVEKEYFTSEELVEESNLRPKSGTIEFDEGPSRTVLISTNGDPSELEPVVDALVAHGHEVRIHGGGGTVPVGVPATIVGAQAGPTGTATAGGGLDAELADADALLIVGGSQFSEDDHEAIAAFADAGGPVALATDSASAMGRSNIDELTSRFGMAVGEGYLYNMHENDANYQRVYAEGTGGDLGAGVDRVVLDGATPIESHGANAAVTAAGETHYSTTRESGEYAAAVQNGNVVVIGDADIVRPFNYNRADNEQLLGNVLGVLTDGPEEPYTPAESTPPGATQPGSPPRPPASGSGAPTQTPSGEVAN</sequence>